<evidence type="ECO:0000256" key="4">
    <source>
        <dbReference type="RuleBase" id="RU003512"/>
    </source>
</evidence>
<dbReference type="STRING" id="157838.AN964_24135"/>
<organism evidence="6 7">
    <name type="scientific">Heyndrickxia shackletonii</name>
    <dbReference type="NCBI Taxonomy" id="157838"/>
    <lineage>
        <taxon>Bacteria</taxon>
        <taxon>Bacillati</taxon>
        <taxon>Bacillota</taxon>
        <taxon>Bacilli</taxon>
        <taxon>Bacillales</taxon>
        <taxon>Bacillaceae</taxon>
        <taxon>Heyndrickxia</taxon>
    </lineage>
</organism>
<dbReference type="InterPro" id="IPR006127">
    <property type="entry name" value="ZnuA-like"/>
</dbReference>
<dbReference type="GO" id="GO:0007155">
    <property type="term" value="P:cell adhesion"/>
    <property type="evidence" value="ECO:0007669"/>
    <property type="project" value="InterPro"/>
</dbReference>
<dbReference type="InterPro" id="IPR050492">
    <property type="entry name" value="Bact_metal-bind_prot9"/>
</dbReference>
<dbReference type="CDD" id="cd01017">
    <property type="entry name" value="AdcA"/>
    <property type="match status" value="1"/>
</dbReference>
<dbReference type="PANTHER" id="PTHR42953">
    <property type="entry name" value="HIGH-AFFINITY ZINC UPTAKE SYSTEM PROTEIN ZNUA-RELATED"/>
    <property type="match status" value="1"/>
</dbReference>
<evidence type="ECO:0000313" key="6">
    <source>
        <dbReference type="EMBL" id="KQL50718.1"/>
    </source>
</evidence>
<dbReference type="EMBL" id="LJJC01000015">
    <property type="protein sequence ID" value="KQL50718.1"/>
    <property type="molecule type" value="Genomic_DNA"/>
</dbReference>
<comment type="caution">
    <text evidence="6">The sequence shown here is derived from an EMBL/GenBank/DDBJ whole genome shotgun (WGS) entry which is preliminary data.</text>
</comment>
<dbReference type="Gene3D" id="3.40.50.1980">
    <property type="entry name" value="Nitrogenase molybdenum iron protein domain"/>
    <property type="match status" value="2"/>
</dbReference>
<sequence length="313" mass="34890">MRYLKNVKVLVLLCTFILLLAGCANSGDTNKAKDNGNKKMKVVTTFYPMYEFTKKVAGDKADVQLLIPANVEPHDWEPTPKDVANIQNAKLLVYNSDSLETWVPNIKNSLGNNGPTFVAASNGISLMKGVGDEESKGGSQMDPHVWLSPALAGQEVKTITQALVKADPKNQSYYEKNSNEYLNKLNKLDNKFRTELKDVKRNEIITQHAAFGYLAKEYHLKQVPIAGLSPDQEPSPAKLAELKKFAKKHDLKVIYYEELTSPKVAETLAKEIGAKTEVLNTLEGLSKEDQKKGMDYISVMEENLKSLKQTLNE</sequence>
<dbReference type="OrthoDB" id="9810636at2"/>
<keyword evidence="3 5" id="KW-0732">Signal</keyword>
<dbReference type="GO" id="GO:0046872">
    <property type="term" value="F:metal ion binding"/>
    <property type="evidence" value="ECO:0007669"/>
    <property type="project" value="InterPro"/>
</dbReference>
<evidence type="ECO:0000313" key="7">
    <source>
        <dbReference type="Proteomes" id="UP000051888"/>
    </source>
</evidence>
<dbReference type="SUPFAM" id="SSF53807">
    <property type="entry name" value="Helical backbone' metal receptor"/>
    <property type="match status" value="1"/>
</dbReference>
<dbReference type="PROSITE" id="PS51257">
    <property type="entry name" value="PROKAR_LIPOPROTEIN"/>
    <property type="match status" value="1"/>
</dbReference>
<dbReference type="PRINTS" id="PR00691">
    <property type="entry name" value="ADHESINB"/>
</dbReference>
<dbReference type="AlphaFoldDB" id="A0A0Q3T9K3"/>
<feature type="signal peptide" evidence="5">
    <location>
        <begin position="1"/>
        <end position="26"/>
    </location>
</feature>
<dbReference type="PRINTS" id="PR00690">
    <property type="entry name" value="ADHESNFAMILY"/>
</dbReference>
<gene>
    <name evidence="6" type="ORF">AN964_24135</name>
</gene>
<comment type="similarity">
    <text evidence="1 4">Belongs to the bacterial solute-binding protein 9 family.</text>
</comment>
<protein>
    <submittedName>
        <fullName evidence="6">Zinc ABC transporter substrate-binding protein</fullName>
    </submittedName>
</protein>
<dbReference type="PANTHER" id="PTHR42953:SF3">
    <property type="entry name" value="HIGH-AFFINITY ZINC UPTAKE SYSTEM PROTEIN ZNUA"/>
    <property type="match status" value="1"/>
</dbReference>
<dbReference type="InterPro" id="IPR006129">
    <property type="entry name" value="AdhesinB"/>
</dbReference>
<dbReference type="Pfam" id="PF01297">
    <property type="entry name" value="ZnuA"/>
    <property type="match status" value="1"/>
</dbReference>
<keyword evidence="7" id="KW-1185">Reference proteome</keyword>
<evidence type="ECO:0000256" key="1">
    <source>
        <dbReference type="ARBA" id="ARBA00011028"/>
    </source>
</evidence>
<dbReference type="InterPro" id="IPR006128">
    <property type="entry name" value="Lipoprotein_PsaA-like"/>
</dbReference>
<reference evidence="6 7" key="1">
    <citation type="submission" date="2015-09" db="EMBL/GenBank/DDBJ databases">
        <title>Genome sequencing project for genomic taxonomy and phylogenomics of Bacillus-like bacteria.</title>
        <authorList>
            <person name="Liu B."/>
            <person name="Wang J."/>
            <person name="Zhu Y."/>
            <person name="Liu G."/>
            <person name="Chen Q."/>
            <person name="Chen Z."/>
            <person name="Lan J."/>
            <person name="Che J."/>
            <person name="Ge C."/>
            <person name="Shi H."/>
            <person name="Pan Z."/>
            <person name="Liu X."/>
        </authorList>
    </citation>
    <scope>NUCLEOTIDE SEQUENCE [LARGE SCALE GENOMIC DNA]</scope>
    <source>
        <strain evidence="6 7">LMG 18435</strain>
    </source>
</reference>
<dbReference type="PATRIC" id="fig|157838.3.peg.5311"/>
<keyword evidence="2 4" id="KW-0813">Transport</keyword>
<name>A0A0Q3T9K3_9BACI</name>
<dbReference type="RefSeq" id="WP_055742325.1">
    <property type="nucleotide sequence ID" value="NZ_JAAIWL010000002.1"/>
</dbReference>
<evidence type="ECO:0000256" key="2">
    <source>
        <dbReference type="ARBA" id="ARBA00022448"/>
    </source>
</evidence>
<proteinExistence type="inferred from homology"/>
<dbReference type="GO" id="GO:0030001">
    <property type="term" value="P:metal ion transport"/>
    <property type="evidence" value="ECO:0007669"/>
    <property type="project" value="InterPro"/>
</dbReference>
<feature type="chain" id="PRO_5038542976" evidence="5">
    <location>
        <begin position="27"/>
        <end position="313"/>
    </location>
</feature>
<accession>A0A0Q3T9K3</accession>
<evidence type="ECO:0000256" key="5">
    <source>
        <dbReference type="SAM" id="SignalP"/>
    </source>
</evidence>
<dbReference type="Proteomes" id="UP000051888">
    <property type="component" value="Unassembled WGS sequence"/>
</dbReference>
<evidence type="ECO:0000256" key="3">
    <source>
        <dbReference type="ARBA" id="ARBA00022729"/>
    </source>
</evidence>